<organism evidence="1 2">
    <name type="scientific">Flavobacterium aquidurense</name>
    <dbReference type="NCBI Taxonomy" id="362413"/>
    <lineage>
        <taxon>Bacteria</taxon>
        <taxon>Pseudomonadati</taxon>
        <taxon>Bacteroidota</taxon>
        <taxon>Flavobacteriia</taxon>
        <taxon>Flavobacteriales</taxon>
        <taxon>Flavobacteriaceae</taxon>
        <taxon>Flavobacterium</taxon>
    </lineage>
</organism>
<dbReference type="AlphaFoldDB" id="A0A0Q0WNY5"/>
<dbReference type="Proteomes" id="UP000050443">
    <property type="component" value="Unassembled WGS sequence"/>
</dbReference>
<dbReference type="STRING" id="362413.RC62_2663"/>
<evidence type="ECO:0000313" key="2">
    <source>
        <dbReference type="Proteomes" id="UP000050443"/>
    </source>
</evidence>
<dbReference type="PATRIC" id="fig|362413.3.peg.2610"/>
<reference evidence="1 2" key="1">
    <citation type="submission" date="2014-09" db="EMBL/GenBank/DDBJ databases">
        <title>Genome sequence of Flavobacterium aquidurense RC62.</title>
        <authorList>
            <person name="Kim J.F."/>
            <person name="Kwak M.-J."/>
        </authorList>
    </citation>
    <scope>NUCLEOTIDE SEQUENCE [LARGE SCALE GENOMIC DNA]</scope>
    <source>
        <strain evidence="1 2">RC62</strain>
    </source>
</reference>
<gene>
    <name evidence="1" type="ORF">RC62_2663</name>
</gene>
<sequence length="151" mass="17291">MPEDAIISVFGEKKGIVKKIFGIFPHEFSEKYGFDWNIYEQYIIVHTGVYNGNNFGPGFMFDSYDYIYGFKKDSLVVLDSIISRHRENKLVDIGKKTIISSSKATVINWKFIANDCILKEIQSGAVVPLMKIDSIVFKPNSKKSTERKCFN</sequence>
<protein>
    <submittedName>
        <fullName evidence="1">Uncharacterized protein</fullName>
    </submittedName>
</protein>
<name>A0A0Q0WNY5_9FLAO</name>
<comment type="caution">
    <text evidence="1">The sequence shown here is derived from an EMBL/GenBank/DDBJ whole genome shotgun (WGS) entry which is preliminary data.</text>
</comment>
<proteinExistence type="predicted"/>
<accession>A0A0Q0WNY5</accession>
<evidence type="ECO:0000313" key="1">
    <source>
        <dbReference type="EMBL" id="KQB37497.1"/>
    </source>
</evidence>
<dbReference type="EMBL" id="JRLF01000015">
    <property type="protein sequence ID" value="KQB37497.1"/>
    <property type="molecule type" value="Genomic_DNA"/>
</dbReference>